<dbReference type="InterPro" id="IPR012934">
    <property type="entry name" value="Znf_AD"/>
</dbReference>
<feature type="domain" description="C2H2-type" evidence="8">
    <location>
        <begin position="306"/>
        <end position="334"/>
    </location>
</feature>
<feature type="region of interest" description="Disordered" evidence="7">
    <location>
        <begin position="115"/>
        <end position="135"/>
    </location>
</feature>
<evidence type="ECO:0000313" key="10">
    <source>
        <dbReference type="EMBL" id="KAL0274937.1"/>
    </source>
</evidence>
<keyword evidence="1 6" id="KW-0479">Metal-binding</keyword>
<dbReference type="SUPFAM" id="SSF57716">
    <property type="entry name" value="Glucocorticoid receptor-like (DNA-binding domain)"/>
    <property type="match status" value="1"/>
</dbReference>
<dbReference type="PROSITE" id="PS50157">
    <property type="entry name" value="ZINC_FINGER_C2H2_2"/>
    <property type="match status" value="8"/>
</dbReference>
<keyword evidence="4 6" id="KW-0862">Zinc</keyword>
<feature type="domain" description="ZAD" evidence="9">
    <location>
        <begin position="8"/>
        <end position="76"/>
    </location>
</feature>
<dbReference type="SMART" id="SM00355">
    <property type="entry name" value="ZnF_C2H2"/>
    <property type="match status" value="10"/>
</dbReference>
<accession>A0AAW2HYK4</accession>
<dbReference type="GO" id="GO:0005634">
    <property type="term" value="C:nucleus"/>
    <property type="evidence" value="ECO:0007669"/>
    <property type="project" value="InterPro"/>
</dbReference>
<dbReference type="PROSITE" id="PS51915">
    <property type="entry name" value="ZAD"/>
    <property type="match status" value="1"/>
</dbReference>
<dbReference type="SUPFAM" id="SSF57667">
    <property type="entry name" value="beta-beta-alpha zinc fingers"/>
    <property type="match status" value="4"/>
</dbReference>
<protein>
    <submittedName>
        <fullName evidence="10">Uncharacterized protein</fullName>
    </submittedName>
</protein>
<gene>
    <name evidence="10" type="ORF">PYX00_002953</name>
</gene>
<feature type="compositionally biased region" description="Basic and acidic residues" evidence="7">
    <location>
        <begin position="126"/>
        <end position="135"/>
    </location>
</feature>
<dbReference type="GO" id="GO:0008270">
    <property type="term" value="F:zinc ion binding"/>
    <property type="evidence" value="ECO:0007669"/>
    <property type="project" value="UniProtKB-UniRule"/>
</dbReference>
<dbReference type="Pfam" id="PF00096">
    <property type="entry name" value="zf-C2H2"/>
    <property type="match status" value="4"/>
</dbReference>
<dbReference type="InterPro" id="IPR013087">
    <property type="entry name" value="Znf_C2H2_type"/>
</dbReference>
<evidence type="ECO:0000256" key="6">
    <source>
        <dbReference type="PROSITE-ProRule" id="PRU01263"/>
    </source>
</evidence>
<feature type="binding site" evidence="6">
    <location>
        <position position="13"/>
    </location>
    <ligand>
        <name>Zn(2+)</name>
        <dbReference type="ChEBI" id="CHEBI:29105"/>
    </ligand>
</feature>
<dbReference type="AlphaFoldDB" id="A0AAW2HYK4"/>
<dbReference type="EMBL" id="JARGDH010000002">
    <property type="protein sequence ID" value="KAL0274937.1"/>
    <property type="molecule type" value="Genomic_DNA"/>
</dbReference>
<organism evidence="10">
    <name type="scientific">Menopon gallinae</name>
    <name type="common">poultry shaft louse</name>
    <dbReference type="NCBI Taxonomy" id="328185"/>
    <lineage>
        <taxon>Eukaryota</taxon>
        <taxon>Metazoa</taxon>
        <taxon>Ecdysozoa</taxon>
        <taxon>Arthropoda</taxon>
        <taxon>Hexapoda</taxon>
        <taxon>Insecta</taxon>
        <taxon>Pterygota</taxon>
        <taxon>Neoptera</taxon>
        <taxon>Paraneoptera</taxon>
        <taxon>Psocodea</taxon>
        <taxon>Troctomorpha</taxon>
        <taxon>Phthiraptera</taxon>
        <taxon>Amblycera</taxon>
        <taxon>Menoponidae</taxon>
        <taxon>Menopon</taxon>
    </lineage>
</organism>
<feature type="binding site" evidence="6">
    <location>
        <position position="10"/>
    </location>
    <ligand>
        <name>Zn(2+)</name>
        <dbReference type="ChEBI" id="CHEBI:29105"/>
    </ligand>
</feature>
<sequence length="512" mass="59563">MANSGEEEFCRLCLCCKLIKLESLQKNDILNKVSKYLFIKMEQNSVALCVNCYNSLEDFHRFYEGVHSAQKKFHALQKAEAQAVPVKTITQANRSDSESYDNKVYDDLYANCDSSRTDEEKEDVPDEKAETDKPAKRGKLKEVLTDIEKKMMEFYNIKCEKCKDVKFSSFKMLSRHYSTVHNTQGYIKCCKRNIRVNDKSYLRSHMLRHLEPDSCRCTVCGKQLSSAVTLKHHMILHKPTEERPFQCSECEKRFCCKNDLKNHEKAIHVPESEREDFICDVCGKVFQKVANLRYHHSTVHLQERKYVCELCAKTFTTQSGLKTHRNAAHSTTGPIQCPECNKWLKNEDTFQKHQQLHQNNTFPCSQCSKICNSSASLRSHMVKHSEERPYSCVTCRKSFKTKTHLKNHSLQHSGASNYKCPFCSRMFVNMSNYYTHRKRMHYNKDAAKDGSNEVQIKNQEMYINSENMGRKESENNFDYDLREYETGMPQAGNEVCVVRQNIIISPGNVKYI</sequence>
<dbReference type="FunFam" id="3.30.160.60:FF:000100">
    <property type="entry name" value="Zinc finger 45-like"/>
    <property type="match status" value="2"/>
</dbReference>
<evidence type="ECO:0000256" key="4">
    <source>
        <dbReference type="ARBA" id="ARBA00022833"/>
    </source>
</evidence>
<feature type="domain" description="C2H2-type" evidence="8">
    <location>
        <begin position="245"/>
        <end position="273"/>
    </location>
</feature>
<feature type="domain" description="C2H2-type" evidence="8">
    <location>
        <begin position="335"/>
        <end position="362"/>
    </location>
</feature>
<evidence type="ECO:0000259" key="8">
    <source>
        <dbReference type="PROSITE" id="PS50157"/>
    </source>
</evidence>
<dbReference type="PROSITE" id="PS00028">
    <property type="entry name" value="ZINC_FINGER_C2H2_1"/>
    <property type="match status" value="8"/>
</dbReference>
<feature type="domain" description="C2H2-type" evidence="8">
    <location>
        <begin position="277"/>
        <end position="305"/>
    </location>
</feature>
<reference evidence="10" key="1">
    <citation type="journal article" date="2024" name="Gigascience">
        <title>Chromosome-level genome of the poultry shaft louse Menopon gallinae provides insight into the host-switching and adaptive evolution of parasitic lice.</title>
        <authorList>
            <person name="Xu Y."/>
            <person name="Ma L."/>
            <person name="Liu S."/>
            <person name="Liang Y."/>
            <person name="Liu Q."/>
            <person name="He Z."/>
            <person name="Tian L."/>
            <person name="Duan Y."/>
            <person name="Cai W."/>
            <person name="Li H."/>
            <person name="Song F."/>
        </authorList>
    </citation>
    <scope>NUCLEOTIDE SEQUENCE</scope>
    <source>
        <strain evidence="10">Cailab_2023a</strain>
    </source>
</reference>
<feature type="domain" description="C2H2-type" evidence="8">
    <location>
        <begin position="215"/>
        <end position="242"/>
    </location>
</feature>
<evidence type="ECO:0000256" key="5">
    <source>
        <dbReference type="PROSITE-ProRule" id="PRU00042"/>
    </source>
</evidence>
<dbReference type="GO" id="GO:0000981">
    <property type="term" value="F:DNA-binding transcription factor activity, RNA polymerase II-specific"/>
    <property type="evidence" value="ECO:0007669"/>
    <property type="project" value="TreeGrafter"/>
</dbReference>
<dbReference type="SMART" id="SM00868">
    <property type="entry name" value="zf-AD"/>
    <property type="match status" value="1"/>
</dbReference>
<feature type="domain" description="C2H2-type" evidence="8">
    <location>
        <begin position="418"/>
        <end position="446"/>
    </location>
</feature>
<dbReference type="Gene3D" id="3.30.160.60">
    <property type="entry name" value="Classic Zinc Finger"/>
    <property type="match status" value="5"/>
</dbReference>
<dbReference type="Gene3D" id="3.40.1800.20">
    <property type="match status" value="1"/>
</dbReference>
<evidence type="ECO:0000256" key="2">
    <source>
        <dbReference type="ARBA" id="ARBA00022737"/>
    </source>
</evidence>
<feature type="binding site" evidence="6">
    <location>
        <position position="49"/>
    </location>
    <ligand>
        <name>Zn(2+)</name>
        <dbReference type="ChEBI" id="CHEBI:29105"/>
    </ligand>
</feature>
<dbReference type="Pfam" id="PF13912">
    <property type="entry name" value="zf-C2H2_6"/>
    <property type="match status" value="1"/>
</dbReference>
<evidence type="ECO:0000256" key="1">
    <source>
        <dbReference type="ARBA" id="ARBA00022723"/>
    </source>
</evidence>
<keyword evidence="3 5" id="KW-0863">Zinc-finger</keyword>
<name>A0AAW2HYK4_9NEOP</name>
<dbReference type="PANTHER" id="PTHR24408">
    <property type="entry name" value="ZINC FINGER PROTEIN"/>
    <property type="match status" value="1"/>
</dbReference>
<evidence type="ECO:0000256" key="7">
    <source>
        <dbReference type="SAM" id="MobiDB-lite"/>
    </source>
</evidence>
<evidence type="ECO:0000256" key="3">
    <source>
        <dbReference type="ARBA" id="ARBA00022771"/>
    </source>
</evidence>
<evidence type="ECO:0000259" key="9">
    <source>
        <dbReference type="PROSITE" id="PS51915"/>
    </source>
</evidence>
<feature type="domain" description="C2H2-type" evidence="8">
    <location>
        <begin position="390"/>
        <end position="417"/>
    </location>
</feature>
<dbReference type="GO" id="GO:0043565">
    <property type="term" value="F:sequence-specific DNA binding"/>
    <property type="evidence" value="ECO:0007669"/>
    <property type="project" value="TreeGrafter"/>
</dbReference>
<feature type="binding site" evidence="6">
    <location>
        <position position="52"/>
    </location>
    <ligand>
        <name>Zn(2+)</name>
        <dbReference type="ChEBI" id="CHEBI:29105"/>
    </ligand>
</feature>
<keyword evidence="2" id="KW-0677">Repeat</keyword>
<feature type="domain" description="C2H2-type" evidence="8">
    <location>
        <begin position="362"/>
        <end position="389"/>
    </location>
</feature>
<dbReference type="PANTHER" id="PTHR24408:SF58">
    <property type="entry name" value="TRANSCRIPTION FACTOR (TFIIIA), PUTATIVE (AFU_ORTHOLOGUE AFUA_1G05150)-RELATED"/>
    <property type="match status" value="1"/>
</dbReference>
<dbReference type="InterPro" id="IPR036236">
    <property type="entry name" value="Znf_C2H2_sf"/>
</dbReference>
<comment type="caution">
    <text evidence="10">The sequence shown here is derived from an EMBL/GenBank/DDBJ whole genome shotgun (WGS) entry which is preliminary data.</text>
</comment>
<proteinExistence type="predicted"/>